<sequence>MKSLHPKSYMSIILKNISKCNGFLLFNSLSKLQTKPLPSIRHICAFSRGVLNVRSTRSHPTLAPRPQICLIEGDGFVCSLSNELNSKKIMGE</sequence>
<protein>
    <submittedName>
        <fullName evidence="1">Uncharacterized protein</fullName>
    </submittedName>
</protein>
<evidence type="ECO:0000313" key="1">
    <source>
        <dbReference type="EMBL" id="RGZ77925.1"/>
    </source>
</evidence>
<reference evidence="1 2" key="1">
    <citation type="submission" date="2018-08" db="EMBL/GenBank/DDBJ databases">
        <title>A genome reference for cultivated species of the human gut microbiota.</title>
        <authorList>
            <person name="Zou Y."/>
            <person name="Xue W."/>
            <person name="Luo G."/>
        </authorList>
    </citation>
    <scope>NUCLEOTIDE SEQUENCE [LARGE SCALE GENOMIC DNA]</scope>
    <source>
        <strain evidence="1 2">AM48-23BH</strain>
    </source>
</reference>
<name>A0A413PP80_9FIRM</name>
<dbReference type="EMBL" id="QSEP01000145">
    <property type="protein sequence ID" value="RGZ77925.1"/>
    <property type="molecule type" value="Genomic_DNA"/>
</dbReference>
<dbReference type="AlphaFoldDB" id="A0A413PP80"/>
<evidence type="ECO:0000313" key="2">
    <source>
        <dbReference type="Proteomes" id="UP000286561"/>
    </source>
</evidence>
<accession>A0A413PP80</accession>
<proteinExistence type="predicted"/>
<gene>
    <name evidence="1" type="ORF">DW972_14010</name>
</gene>
<organism evidence="1 2">
    <name type="scientific">Anaerobutyricum hallii</name>
    <dbReference type="NCBI Taxonomy" id="39488"/>
    <lineage>
        <taxon>Bacteria</taxon>
        <taxon>Bacillati</taxon>
        <taxon>Bacillota</taxon>
        <taxon>Clostridia</taxon>
        <taxon>Lachnospirales</taxon>
        <taxon>Lachnospiraceae</taxon>
        <taxon>Anaerobutyricum</taxon>
    </lineage>
</organism>
<comment type="caution">
    <text evidence="1">The sequence shown here is derived from an EMBL/GenBank/DDBJ whole genome shotgun (WGS) entry which is preliminary data.</text>
</comment>
<dbReference type="Proteomes" id="UP000286561">
    <property type="component" value="Unassembled WGS sequence"/>
</dbReference>